<evidence type="ECO:0000313" key="3">
    <source>
        <dbReference type="Proteomes" id="UP000199406"/>
    </source>
</evidence>
<dbReference type="OrthoDB" id="5438043at2"/>
<accession>A0A1G7LEL2</accession>
<dbReference type="Gene3D" id="3.10.620.30">
    <property type="match status" value="1"/>
</dbReference>
<dbReference type="PANTHER" id="PTHR33490">
    <property type="entry name" value="BLR5614 PROTEIN-RELATED"/>
    <property type="match status" value="1"/>
</dbReference>
<dbReference type="InterPro" id="IPR002931">
    <property type="entry name" value="Transglutaminase-like"/>
</dbReference>
<dbReference type="Pfam" id="PF01841">
    <property type="entry name" value="Transglut_core"/>
    <property type="match status" value="1"/>
</dbReference>
<proteinExistence type="predicted"/>
<gene>
    <name evidence="2" type="ORF">SAMN05660662_2263</name>
</gene>
<dbReference type="SUPFAM" id="SSF54001">
    <property type="entry name" value="Cysteine proteinases"/>
    <property type="match status" value="1"/>
</dbReference>
<reference evidence="3" key="1">
    <citation type="submission" date="2016-10" db="EMBL/GenBank/DDBJ databases">
        <authorList>
            <person name="Varghese N."/>
            <person name="Submissions S."/>
        </authorList>
    </citation>
    <scope>NUCLEOTIDE SEQUENCE [LARGE SCALE GENOMIC DNA]</scope>
    <source>
        <strain evidence="3">DSM 44268</strain>
    </source>
</reference>
<dbReference type="STRING" id="1550231.SAMN05660662_2263"/>
<protein>
    <submittedName>
        <fullName evidence="2">Transglutaminase-like superfamily protein</fullName>
    </submittedName>
</protein>
<dbReference type="RefSeq" id="WP_091766217.1">
    <property type="nucleotide sequence ID" value="NZ_FNBT01000004.1"/>
</dbReference>
<name>A0A1G7LEL2_9ACTN</name>
<dbReference type="SMART" id="SM00460">
    <property type="entry name" value="TGc"/>
    <property type="match status" value="1"/>
</dbReference>
<sequence length="261" mass="27458">MRIDVAASLSLSSPAPATTLLQVAVPAPLTEQLTVISGGGFLEPDEFEVDGARVHRLGLAPGQTTITYSASVEDGGAPRAVTPADWAVALRPSRYCPSDQLEGFAHAEFDTTMPRAELVPAVAAWVHRRLTYTSGSSRPVDTAVDTLLMGQGVCRDYAHLTITLLRALEVPARLVAVYAPGLHPMDFHAVVEADVDGTWCVVDATRLAPTRSLVRICAGRDAADTAFLTTLGGVARFEGMTVTATTAGTLPAPDDAPFPLP</sequence>
<organism evidence="2 3">
    <name type="scientific">Blastococcus aurantiacus</name>
    <dbReference type="NCBI Taxonomy" id="1550231"/>
    <lineage>
        <taxon>Bacteria</taxon>
        <taxon>Bacillati</taxon>
        <taxon>Actinomycetota</taxon>
        <taxon>Actinomycetes</taxon>
        <taxon>Geodermatophilales</taxon>
        <taxon>Geodermatophilaceae</taxon>
        <taxon>Blastococcus</taxon>
    </lineage>
</organism>
<evidence type="ECO:0000313" key="2">
    <source>
        <dbReference type="EMBL" id="SDF47754.1"/>
    </source>
</evidence>
<dbReference type="EMBL" id="FNBT01000004">
    <property type="protein sequence ID" value="SDF47754.1"/>
    <property type="molecule type" value="Genomic_DNA"/>
</dbReference>
<dbReference type="Proteomes" id="UP000199406">
    <property type="component" value="Unassembled WGS sequence"/>
</dbReference>
<dbReference type="InterPro" id="IPR038765">
    <property type="entry name" value="Papain-like_cys_pep_sf"/>
</dbReference>
<dbReference type="AlphaFoldDB" id="A0A1G7LEL2"/>
<feature type="domain" description="Transglutaminase-like" evidence="1">
    <location>
        <begin position="146"/>
        <end position="206"/>
    </location>
</feature>
<dbReference type="PANTHER" id="PTHR33490:SF12">
    <property type="entry name" value="BLL5557 PROTEIN"/>
    <property type="match status" value="1"/>
</dbReference>
<evidence type="ECO:0000259" key="1">
    <source>
        <dbReference type="SMART" id="SM00460"/>
    </source>
</evidence>
<keyword evidence="3" id="KW-1185">Reference proteome</keyword>